<comment type="similarity">
    <text evidence="1">Belongs to the isochorismatase family.</text>
</comment>
<accession>A0A9Q0LPL3</accession>
<dbReference type="InterPro" id="IPR000868">
    <property type="entry name" value="Isochorismatase-like_dom"/>
</dbReference>
<name>A0A9Q0LPL3_ANAIG</name>
<dbReference type="CDD" id="cd01011">
    <property type="entry name" value="nicotinamidase"/>
    <property type="match status" value="1"/>
</dbReference>
<dbReference type="AlphaFoldDB" id="A0A9Q0LPL3"/>
<keyword evidence="4" id="KW-0378">Hydrolase</keyword>
<keyword evidence="10" id="KW-1185">Reference proteome</keyword>
<evidence type="ECO:0000256" key="4">
    <source>
        <dbReference type="ARBA" id="ARBA00022801"/>
    </source>
</evidence>
<dbReference type="PANTHER" id="PTHR11080:SF2">
    <property type="entry name" value="LD05707P"/>
    <property type="match status" value="1"/>
</dbReference>
<evidence type="ECO:0000256" key="6">
    <source>
        <dbReference type="ARBA" id="ARBA00039017"/>
    </source>
</evidence>
<dbReference type="OMA" id="FEGADEH"/>
<dbReference type="GO" id="GO:0008936">
    <property type="term" value="F:nicotinamidase activity"/>
    <property type="evidence" value="ECO:0007669"/>
    <property type="project" value="UniProtKB-EC"/>
</dbReference>
<dbReference type="Gene3D" id="3.40.50.850">
    <property type="entry name" value="Isochorismatase-like"/>
    <property type="match status" value="1"/>
</dbReference>
<comment type="caution">
    <text evidence="9">The sequence shown here is derived from an EMBL/GenBank/DDBJ whole genome shotgun (WGS) entry which is preliminary data.</text>
</comment>
<organism evidence="9 10">
    <name type="scientific">Anaeramoeba ignava</name>
    <name type="common">Anaerobic marine amoeba</name>
    <dbReference type="NCBI Taxonomy" id="1746090"/>
    <lineage>
        <taxon>Eukaryota</taxon>
        <taxon>Metamonada</taxon>
        <taxon>Anaeramoebidae</taxon>
        <taxon>Anaeramoeba</taxon>
    </lineage>
</organism>
<evidence type="ECO:0000256" key="3">
    <source>
        <dbReference type="ARBA" id="ARBA00022723"/>
    </source>
</evidence>
<evidence type="ECO:0000313" key="10">
    <source>
        <dbReference type="Proteomes" id="UP001149090"/>
    </source>
</evidence>
<evidence type="ECO:0000313" key="9">
    <source>
        <dbReference type="EMBL" id="KAJ5075585.1"/>
    </source>
</evidence>
<dbReference type="OrthoDB" id="1739143at2759"/>
<evidence type="ECO:0000256" key="7">
    <source>
        <dbReference type="ARBA" id="ARBA00043224"/>
    </source>
</evidence>
<feature type="domain" description="Isochorismatase-like" evidence="8">
    <location>
        <begin position="8"/>
        <end position="202"/>
    </location>
</feature>
<dbReference type="SUPFAM" id="SSF52499">
    <property type="entry name" value="Isochorismatase-like hydrolases"/>
    <property type="match status" value="1"/>
</dbReference>
<proteinExistence type="inferred from homology"/>
<dbReference type="PANTHER" id="PTHR11080">
    <property type="entry name" value="PYRAZINAMIDASE/NICOTINAMIDASE"/>
    <property type="match status" value="1"/>
</dbReference>
<dbReference type="Pfam" id="PF00857">
    <property type="entry name" value="Isochorismatase"/>
    <property type="match status" value="1"/>
</dbReference>
<protein>
    <recommendedName>
        <fullName evidence="6">nicotinamidase</fullName>
        <ecNumber evidence="6">3.5.1.19</ecNumber>
    </recommendedName>
    <alternativeName>
        <fullName evidence="7">Nicotinamide deamidase</fullName>
    </alternativeName>
</protein>
<reference evidence="9" key="1">
    <citation type="submission" date="2022-10" db="EMBL/GenBank/DDBJ databases">
        <title>Novel sulphate-reducing endosymbionts in the free-living metamonad Anaeramoeba.</title>
        <authorList>
            <person name="Jerlstrom-Hultqvist J."/>
            <person name="Cepicka I."/>
            <person name="Gallot-Lavallee L."/>
            <person name="Salas-Leiva D."/>
            <person name="Curtis B.A."/>
            <person name="Zahonova K."/>
            <person name="Pipaliya S."/>
            <person name="Dacks J."/>
            <person name="Roger A.J."/>
        </authorList>
    </citation>
    <scope>NUCLEOTIDE SEQUENCE</scope>
    <source>
        <strain evidence="9">BMAN</strain>
    </source>
</reference>
<comment type="pathway">
    <text evidence="5">Cofactor biosynthesis; nicotinate biosynthesis; nicotinate from nicotinamide: step 1/1.</text>
</comment>
<sequence length="209" mass="23491">MENKTKRAFIIVDVQNDGIQEGPLTVPKGSGVVPVINSIRKKNKFDLIVLTQDWHPSNHSSFAINNNAELFSVKELETGPQIMWPVHCVQNTEGSQFVSDLIREESDIIIQKGTNPKVDSYSAFWNNNKSEKTDLEDILNQNNITDVYVCGLAYDYCVSFTAVGSVECGFKTFFIEDATEGLEEETILKAKEKMEKIGVIFVKSIDLDF</sequence>
<dbReference type="GO" id="GO:0046872">
    <property type="term" value="F:metal ion binding"/>
    <property type="evidence" value="ECO:0007669"/>
    <property type="project" value="UniProtKB-KW"/>
</dbReference>
<evidence type="ECO:0000256" key="1">
    <source>
        <dbReference type="ARBA" id="ARBA00006336"/>
    </source>
</evidence>
<dbReference type="InterPro" id="IPR036380">
    <property type="entry name" value="Isochorismatase-like_sf"/>
</dbReference>
<dbReference type="NCBIfam" id="NF008623">
    <property type="entry name" value="PRK11609.1"/>
    <property type="match status" value="1"/>
</dbReference>
<evidence type="ECO:0000256" key="2">
    <source>
        <dbReference type="ARBA" id="ARBA00022642"/>
    </source>
</evidence>
<dbReference type="EC" id="3.5.1.19" evidence="6"/>
<evidence type="ECO:0000256" key="5">
    <source>
        <dbReference type="ARBA" id="ARBA00037900"/>
    </source>
</evidence>
<evidence type="ECO:0000259" key="8">
    <source>
        <dbReference type="Pfam" id="PF00857"/>
    </source>
</evidence>
<dbReference type="GO" id="GO:0019363">
    <property type="term" value="P:pyridine nucleotide biosynthetic process"/>
    <property type="evidence" value="ECO:0007669"/>
    <property type="project" value="UniProtKB-KW"/>
</dbReference>
<keyword evidence="3" id="KW-0479">Metal-binding</keyword>
<dbReference type="Proteomes" id="UP001149090">
    <property type="component" value="Unassembled WGS sequence"/>
</dbReference>
<gene>
    <name evidence="9" type="ORF">M0811_07155</name>
</gene>
<dbReference type="EMBL" id="JAPDFW010000064">
    <property type="protein sequence ID" value="KAJ5075585.1"/>
    <property type="molecule type" value="Genomic_DNA"/>
</dbReference>
<dbReference type="InterPro" id="IPR052347">
    <property type="entry name" value="Isochorismatase_Nicotinamidase"/>
</dbReference>
<keyword evidence="2" id="KW-0662">Pyridine nucleotide biosynthesis</keyword>